<evidence type="ECO:0000313" key="3">
    <source>
        <dbReference type="EMBL" id="MBC3919308.1"/>
    </source>
</evidence>
<feature type="transmembrane region" description="Helical" evidence="1">
    <location>
        <begin position="289"/>
        <end position="307"/>
    </location>
</feature>
<feature type="transmembrane region" description="Helical" evidence="1">
    <location>
        <begin position="132"/>
        <end position="151"/>
    </location>
</feature>
<proteinExistence type="predicted"/>
<organism evidence="3 4">
    <name type="scientific">Undibacterium hunanense</name>
    <dbReference type="NCBI Taxonomy" id="2762292"/>
    <lineage>
        <taxon>Bacteria</taxon>
        <taxon>Pseudomonadati</taxon>
        <taxon>Pseudomonadota</taxon>
        <taxon>Betaproteobacteria</taxon>
        <taxon>Burkholderiales</taxon>
        <taxon>Oxalobacteraceae</taxon>
        <taxon>Undibacterium</taxon>
    </lineage>
</organism>
<protein>
    <submittedName>
        <fullName evidence="3">DUF1624 domain-containing protein</fullName>
    </submittedName>
</protein>
<evidence type="ECO:0000313" key="4">
    <source>
        <dbReference type="Proteomes" id="UP000650424"/>
    </source>
</evidence>
<name>A0ABR6ZTY5_9BURK</name>
<sequence length="396" mass="44000">MSSLATTSITEGRMRITAIDAMRGLVMLIMLLDHVRESFYLHHQVSDPMDVSQTEPALFFSRLAAHICAPVFVFLTGLSAWLYAHSAAPSATHSASEPRDASGFLIKRGLLLVLLELLVVNFAWSGQFPPPVLYLQVIWVIGLCMIVLGLLHRLPAMVLGLTGIIIVAGHNALASLTVAPGGIAHALWTVFLHRGFLVTEGAVKIKVSYPLLPWIGIILLGYVAGRLYANDITPVRRQRMLTLLGATALLLFVVLRSLNGYGENLPWQTGEDSLHSTMSFLNLTKYPPSLDFALLTLGAGMLCLAWLETRHGWLGRVCSIFGAAPMFYYLLHLYVLLLMQILFVKLFGANHGQRFGVDHVWQLWLISAALIPALYYPCRSFARFKRQSGQVWVRYF</sequence>
<evidence type="ECO:0000256" key="1">
    <source>
        <dbReference type="SAM" id="Phobius"/>
    </source>
</evidence>
<dbReference type="InterPro" id="IPR012429">
    <property type="entry name" value="HGSNAT_cat"/>
</dbReference>
<dbReference type="Pfam" id="PF07786">
    <property type="entry name" value="HGSNAT_cat"/>
    <property type="match status" value="1"/>
</dbReference>
<feature type="transmembrane region" description="Helical" evidence="1">
    <location>
        <begin position="241"/>
        <end position="258"/>
    </location>
</feature>
<feature type="transmembrane region" description="Helical" evidence="1">
    <location>
        <begin position="327"/>
        <end position="348"/>
    </location>
</feature>
<feature type="transmembrane region" description="Helical" evidence="1">
    <location>
        <begin position="105"/>
        <end position="126"/>
    </location>
</feature>
<keyword evidence="1" id="KW-0472">Membrane</keyword>
<accession>A0ABR6ZTY5</accession>
<keyword evidence="1" id="KW-1133">Transmembrane helix</keyword>
<feature type="transmembrane region" description="Helical" evidence="1">
    <location>
        <begin position="211"/>
        <end position="229"/>
    </location>
</feature>
<feature type="transmembrane region" description="Helical" evidence="1">
    <location>
        <begin position="63"/>
        <end position="84"/>
    </location>
</feature>
<dbReference type="EMBL" id="JACOGF010000009">
    <property type="protein sequence ID" value="MBC3919308.1"/>
    <property type="molecule type" value="Genomic_DNA"/>
</dbReference>
<feature type="transmembrane region" description="Helical" evidence="1">
    <location>
        <begin position="158"/>
        <end position="191"/>
    </location>
</feature>
<reference evidence="3 4" key="1">
    <citation type="submission" date="2020-08" db="EMBL/GenBank/DDBJ databases">
        <title>Novel species isolated from subtropical streams in China.</title>
        <authorList>
            <person name="Lu H."/>
        </authorList>
    </citation>
    <scope>NUCLEOTIDE SEQUENCE [LARGE SCALE GENOMIC DNA]</scope>
    <source>
        <strain evidence="3 4">CY18W</strain>
    </source>
</reference>
<dbReference type="Proteomes" id="UP000650424">
    <property type="component" value="Unassembled WGS sequence"/>
</dbReference>
<dbReference type="PANTHER" id="PTHR40407">
    <property type="entry name" value="MEMBRANE PROTEIN-LIKE PROTEIN"/>
    <property type="match status" value="1"/>
</dbReference>
<feature type="domain" description="Heparan-alpha-glucosaminide N-acetyltransferase catalytic" evidence="2">
    <location>
        <begin position="15"/>
        <end position="254"/>
    </location>
</feature>
<gene>
    <name evidence="3" type="ORF">H8L32_17595</name>
</gene>
<comment type="caution">
    <text evidence="3">The sequence shown here is derived from an EMBL/GenBank/DDBJ whole genome shotgun (WGS) entry which is preliminary data.</text>
</comment>
<keyword evidence="1" id="KW-0812">Transmembrane</keyword>
<evidence type="ECO:0000259" key="2">
    <source>
        <dbReference type="Pfam" id="PF07786"/>
    </source>
</evidence>
<keyword evidence="4" id="KW-1185">Reference proteome</keyword>
<dbReference type="PANTHER" id="PTHR40407:SF1">
    <property type="entry name" value="HEPARAN-ALPHA-GLUCOSAMINIDE N-ACETYLTRANSFERASE CATALYTIC DOMAIN-CONTAINING PROTEIN"/>
    <property type="match status" value="1"/>
</dbReference>
<dbReference type="RefSeq" id="WP_186948573.1">
    <property type="nucleotide sequence ID" value="NZ_JACOGF010000009.1"/>
</dbReference>
<feature type="transmembrane region" description="Helical" evidence="1">
    <location>
        <begin position="360"/>
        <end position="378"/>
    </location>
</feature>